<evidence type="ECO:0000313" key="2">
    <source>
        <dbReference type="Proteomes" id="UP000199045"/>
    </source>
</evidence>
<sequence length="85" mass="10236">MQEYTTLENPTEVVRHLTNALGRNRIREIRFGYRLDNEEPAIKFKIWLRFPYNLFGRKKVTEKVEHEMSHIRLSADSSKLIFQVE</sequence>
<dbReference type="RefSeq" id="WP_089835704.1">
    <property type="nucleotide sequence ID" value="NZ_FNBN01000007.1"/>
</dbReference>
<accession>A0A1G7XZH1</accession>
<dbReference type="Proteomes" id="UP000199045">
    <property type="component" value="Unassembled WGS sequence"/>
</dbReference>
<dbReference type="AlphaFoldDB" id="A0A1G7XZH1"/>
<dbReference type="OrthoDB" id="674949at2"/>
<dbReference type="STRING" id="104663.SAMN04488121_107132"/>
<proteinExistence type="predicted"/>
<protein>
    <submittedName>
        <fullName evidence="1">Uncharacterized protein</fullName>
    </submittedName>
</protein>
<dbReference type="EMBL" id="FNBN01000007">
    <property type="protein sequence ID" value="SDG89100.1"/>
    <property type="molecule type" value="Genomic_DNA"/>
</dbReference>
<reference evidence="1 2" key="1">
    <citation type="submission" date="2016-10" db="EMBL/GenBank/DDBJ databases">
        <authorList>
            <person name="de Groot N.N."/>
        </authorList>
    </citation>
    <scope>NUCLEOTIDE SEQUENCE [LARGE SCALE GENOMIC DNA]</scope>
    <source>
        <strain evidence="1 2">DSM 527</strain>
    </source>
</reference>
<name>A0A1G7XZH1_CHIFI</name>
<evidence type="ECO:0000313" key="1">
    <source>
        <dbReference type="EMBL" id="SDG89100.1"/>
    </source>
</evidence>
<organism evidence="1 2">
    <name type="scientific">Chitinophaga filiformis</name>
    <name type="common">Myxococcus filiformis</name>
    <name type="synonym">Flexibacter filiformis</name>
    <dbReference type="NCBI Taxonomy" id="104663"/>
    <lineage>
        <taxon>Bacteria</taxon>
        <taxon>Pseudomonadati</taxon>
        <taxon>Bacteroidota</taxon>
        <taxon>Chitinophagia</taxon>
        <taxon>Chitinophagales</taxon>
        <taxon>Chitinophagaceae</taxon>
        <taxon>Chitinophaga</taxon>
    </lineage>
</organism>
<gene>
    <name evidence="1" type="ORF">SAMN04488121_107132</name>
</gene>